<keyword evidence="3" id="KW-1185">Reference proteome</keyword>
<feature type="signal peptide" evidence="1">
    <location>
        <begin position="1"/>
        <end position="27"/>
    </location>
</feature>
<sequence>MRTSTFSAGLLAAVAAASLFAAPSAHAAGEVNTFTLSYGAATLTGTNTWSNRTVTTEGVNYVPQGAGSCRRVIARAYDANSTTLAEASSSWKCSAGKHPYGTELATQVPGGPAFVGFAWQQKPSATSPDTQATYLGEVFCTRNSGCS</sequence>
<reference evidence="2 3" key="1">
    <citation type="submission" date="2022-04" db="EMBL/GenBank/DDBJ databases">
        <title>Streptomyces sp. nov. LCR6-01 isolated from Lichen of Dirinaria sp.</title>
        <authorList>
            <person name="Kanchanasin P."/>
            <person name="Tanasupawat S."/>
            <person name="Phongsopitanun W."/>
        </authorList>
    </citation>
    <scope>NUCLEOTIDE SEQUENCE [LARGE SCALE GENOMIC DNA]</scope>
    <source>
        <strain evidence="2 3">LCR6-01</strain>
    </source>
</reference>
<organism evidence="2 3">
    <name type="scientific">Streptomyces lichenis</name>
    <dbReference type="NCBI Taxonomy" id="2306967"/>
    <lineage>
        <taxon>Bacteria</taxon>
        <taxon>Bacillati</taxon>
        <taxon>Actinomycetota</taxon>
        <taxon>Actinomycetes</taxon>
        <taxon>Kitasatosporales</taxon>
        <taxon>Streptomycetaceae</taxon>
        <taxon>Streptomyces</taxon>
    </lineage>
</organism>
<dbReference type="EMBL" id="JALPTH010000001">
    <property type="protein sequence ID" value="MCK8676115.1"/>
    <property type="molecule type" value="Genomic_DNA"/>
</dbReference>
<proteinExistence type="predicted"/>
<feature type="chain" id="PRO_5045995208" description="Secreted protein" evidence="1">
    <location>
        <begin position="28"/>
        <end position="147"/>
    </location>
</feature>
<comment type="caution">
    <text evidence="2">The sequence shown here is derived from an EMBL/GenBank/DDBJ whole genome shotgun (WGS) entry which is preliminary data.</text>
</comment>
<gene>
    <name evidence="2" type="ORF">M1O15_01525</name>
</gene>
<name>A0ABT0I471_9ACTN</name>
<protein>
    <recommendedName>
        <fullName evidence="4">Secreted protein</fullName>
    </recommendedName>
</protein>
<accession>A0ABT0I471</accession>
<keyword evidence="1" id="KW-0732">Signal</keyword>
<evidence type="ECO:0000256" key="1">
    <source>
        <dbReference type="SAM" id="SignalP"/>
    </source>
</evidence>
<evidence type="ECO:0000313" key="2">
    <source>
        <dbReference type="EMBL" id="MCK8676115.1"/>
    </source>
</evidence>
<dbReference type="RefSeq" id="WP_248631297.1">
    <property type="nucleotide sequence ID" value="NZ_JALPTH010000001.1"/>
</dbReference>
<evidence type="ECO:0000313" key="3">
    <source>
        <dbReference type="Proteomes" id="UP001522868"/>
    </source>
</evidence>
<dbReference type="Proteomes" id="UP001522868">
    <property type="component" value="Unassembled WGS sequence"/>
</dbReference>
<evidence type="ECO:0008006" key="4">
    <source>
        <dbReference type="Google" id="ProtNLM"/>
    </source>
</evidence>